<evidence type="ECO:0000256" key="2">
    <source>
        <dbReference type="ARBA" id="ARBA00022771"/>
    </source>
</evidence>
<dbReference type="Pfam" id="PF07727">
    <property type="entry name" value="RVT_2"/>
    <property type="match status" value="1"/>
</dbReference>
<feature type="domain" description="IBR" evidence="7">
    <location>
        <begin position="449"/>
        <end position="503"/>
    </location>
</feature>
<keyword evidence="4" id="KW-0378">Hydrolase</keyword>
<evidence type="ECO:0000313" key="10">
    <source>
        <dbReference type="EMBL" id="WVZ87927.1"/>
    </source>
</evidence>
<keyword evidence="11" id="KW-1185">Reference proteome</keyword>
<dbReference type="InterPro" id="IPR002867">
    <property type="entry name" value="IBR_dom"/>
</dbReference>
<evidence type="ECO:0000259" key="8">
    <source>
        <dbReference type="Pfam" id="PF07727"/>
    </source>
</evidence>
<feature type="compositionally biased region" description="Low complexity" evidence="6">
    <location>
        <begin position="166"/>
        <end position="176"/>
    </location>
</feature>
<evidence type="ECO:0000256" key="5">
    <source>
        <dbReference type="ARBA" id="ARBA00022833"/>
    </source>
</evidence>
<sequence length="526" mass="58990">MLASSVPPHFWAEAVSTATYLINIQPSSALRGGIPLERLSGKAPDYSDLRLFGCVCYVLLAPRERTKLTAQSVECVFLGYSAEHKGYRCWDPVGRRIRISRDVVFDESRPFYPRPSSDASLASLVDPLSFLFIPDTAIAHRPSLLIPSSTVFTHAVRSTPPEPTSDEPSPTASSPEQLLRRGHRSRQPVDRYGFGPVTWQGFAGTVLSEPLSYRDDILHPEWQLAMAEEIAALERTGTWDIVPTPSHVRPITCSSGLVSALCFVVTNCRFFADPHDPALFVHTSSRGHTLLLLYVDDMIITGDDPQFIAFVKARLSEQFLMSDLVPLRYFLGIEVSSAPEGFYLSQEKYIQGLLDRASLTDHKTEETPMELNLHLSATDGEPLDDPTRYRHIVDFGVSVSIPTPLLTDSTGAISIARDPVKHELTKHIGVDAYYTRAQCLIMNTSAIHNTKLQNLARQRLWCQCVKCKHMIELAEDCYHMVCVCGYEFCYTCGKEWKEKKATCSCPLWDERNIIRDEDDDEEDGLL</sequence>
<dbReference type="SUPFAM" id="SSF57850">
    <property type="entry name" value="RING/U-box"/>
    <property type="match status" value="1"/>
</dbReference>
<proteinExistence type="predicted"/>
<evidence type="ECO:0000256" key="1">
    <source>
        <dbReference type="ARBA" id="ARBA00022723"/>
    </source>
</evidence>
<dbReference type="PANTHER" id="PTHR42648">
    <property type="entry name" value="TRANSPOSASE, PUTATIVE-RELATED"/>
    <property type="match status" value="1"/>
</dbReference>
<dbReference type="CDD" id="cd22584">
    <property type="entry name" value="Rcat_RBR_unk"/>
    <property type="match status" value="1"/>
</dbReference>
<dbReference type="InterPro" id="IPR013103">
    <property type="entry name" value="RVT_2"/>
</dbReference>
<keyword evidence="5" id="KW-0862">Zinc</keyword>
<gene>
    <name evidence="10" type="ORF">U9M48_034501</name>
</gene>
<evidence type="ECO:0000256" key="3">
    <source>
        <dbReference type="ARBA" id="ARBA00022786"/>
    </source>
</evidence>
<organism evidence="10 11">
    <name type="scientific">Paspalum notatum var. saurae</name>
    <dbReference type="NCBI Taxonomy" id="547442"/>
    <lineage>
        <taxon>Eukaryota</taxon>
        <taxon>Viridiplantae</taxon>
        <taxon>Streptophyta</taxon>
        <taxon>Embryophyta</taxon>
        <taxon>Tracheophyta</taxon>
        <taxon>Spermatophyta</taxon>
        <taxon>Magnoliopsida</taxon>
        <taxon>Liliopsida</taxon>
        <taxon>Poales</taxon>
        <taxon>Poaceae</taxon>
        <taxon>PACMAD clade</taxon>
        <taxon>Panicoideae</taxon>
        <taxon>Andropogonodae</taxon>
        <taxon>Paspaleae</taxon>
        <taxon>Paspalinae</taxon>
        <taxon>Paspalum</taxon>
    </lineage>
</organism>
<feature type="domain" description="Retroviral polymerase SH3-like" evidence="9">
    <location>
        <begin position="54"/>
        <end position="116"/>
    </location>
</feature>
<feature type="domain" description="Reverse transcriptase Ty1/copia-type" evidence="8">
    <location>
        <begin position="264"/>
        <end position="370"/>
    </location>
</feature>
<dbReference type="Gene3D" id="1.20.120.1750">
    <property type="match status" value="1"/>
</dbReference>
<dbReference type="InterPro" id="IPR057670">
    <property type="entry name" value="SH3_retrovirus"/>
</dbReference>
<name>A0AAQ3X8Z3_PASNO</name>
<evidence type="ECO:0000259" key="9">
    <source>
        <dbReference type="Pfam" id="PF25597"/>
    </source>
</evidence>
<evidence type="ECO:0000313" key="11">
    <source>
        <dbReference type="Proteomes" id="UP001341281"/>
    </source>
</evidence>
<keyword evidence="1" id="KW-0479">Metal-binding</keyword>
<dbReference type="AlphaFoldDB" id="A0AAQ3X8Z3"/>
<dbReference type="PANTHER" id="PTHR42648:SF28">
    <property type="entry name" value="TRANSPOSON-ENCODED PROTEIN WITH RIBONUCLEASE H-LIKE AND RETROVIRUS ZINC FINGER-LIKE DOMAINS"/>
    <property type="match status" value="1"/>
</dbReference>
<dbReference type="Pfam" id="PF01485">
    <property type="entry name" value="IBR"/>
    <property type="match status" value="1"/>
</dbReference>
<feature type="region of interest" description="Disordered" evidence="6">
    <location>
        <begin position="155"/>
        <end position="189"/>
    </location>
</feature>
<evidence type="ECO:0000256" key="4">
    <source>
        <dbReference type="ARBA" id="ARBA00022801"/>
    </source>
</evidence>
<reference evidence="10 11" key="1">
    <citation type="submission" date="2024-02" db="EMBL/GenBank/DDBJ databases">
        <title>High-quality chromosome-scale genome assembly of Pensacola bahiagrass (Paspalum notatum Flugge var. saurae).</title>
        <authorList>
            <person name="Vega J.M."/>
            <person name="Podio M."/>
            <person name="Orjuela J."/>
            <person name="Siena L.A."/>
            <person name="Pessino S.C."/>
            <person name="Combes M.C."/>
            <person name="Mariac C."/>
            <person name="Albertini E."/>
            <person name="Pupilli F."/>
            <person name="Ortiz J.P.A."/>
            <person name="Leblanc O."/>
        </authorList>
    </citation>
    <scope>NUCLEOTIDE SEQUENCE [LARGE SCALE GENOMIC DNA]</scope>
    <source>
        <strain evidence="10">R1</strain>
        <tissue evidence="10">Leaf</tissue>
    </source>
</reference>
<evidence type="ECO:0000256" key="6">
    <source>
        <dbReference type="SAM" id="MobiDB-lite"/>
    </source>
</evidence>
<dbReference type="Pfam" id="PF25597">
    <property type="entry name" value="SH3_retrovirus"/>
    <property type="match status" value="1"/>
</dbReference>
<accession>A0AAQ3X8Z3</accession>
<keyword evidence="2" id="KW-0863">Zinc-finger</keyword>
<evidence type="ECO:0008006" key="12">
    <source>
        <dbReference type="Google" id="ProtNLM"/>
    </source>
</evidence>
<dbReference type="EMBL" id="CP144752">
    <property type="protein sequence ID" value="WVZ87927.1"/>
    <property type="molecule type" value="Genomic_DNA"/>
</dbReference>
<dbReference type="GO" id="GO:0016787">
    <property type="term" value="F:hydrolase activity"/>
    <property type="evidence" value="ECO:0007669"/>
    <property type="project" value="UniProtKB-KW"/>
</dbReference>
<dbReference type="InterPro" id="IPR039537">
    <property type="entry name" value="Retrotran_Ty1/copia-like"/>
</dbReference>
<dbReference type="GO" id="GO:0008270">
    <property type="term" value="F:zinc ion binding"/>
    <property type="evidence" value="ECO:0007669"/>
    <property type="project" value="UniProtKB-KW"/>
</dbReference>
<evidence type="ECO:0000259" key="7">
    <source>
        <dbReference type="Pfam" id="PF01485"/>
    </source>
</evidence>
<dbReference type="InterPro" id="IPR043502">
    <property type="entry name" value="DNA/RNA_pol_sf"/>
</dbReference>
<protein>
    <recommendedName>
        <fullName evidence="12">Reverse transcriptase Ty1/copia-type domain-containing protein</fullName>
    </recommendedName>
</protein>
<dbReference type="SUPFAM" id="SSF56672">
    <property type="entry name" value="DNA/RNA polymerases"/>
    <property type="match status" value="1"/>
</dbReference>
<dbReference type="Proteomes" id="UP001341281">
    <property type="component" value="Chromosome 08"/>
</dbReference>
<keyword evidence="3" id="KW-0833">Ubl conjugation pathway</keyword>